<comment type="caution">
    <text evidence="1">The sequence shown here is derived from an EMBL/GenBank/DDBJ whole genome shotgun (WGS) entry which is preliminary data.</text>
</comment>
<gene>
    <name evidence="1" type="ORF">GCM10008960_18410</name>
</gene>
<organism evidence="1 2">
    <name type="scientific">Deinococcus sedimenti</name>
    <dbReference type="NCBI Taxonomy" id="1867090"/>
    <lineage>
        <taxon>Bacteria</taxon>
        <taxon>Thermotogati</taxon>
        <taxon>Deinococcota</taxon>
        <taxon>Deinococci</taxon>
        <taxon>Deinococcales</taxon>
        <taxon>Deinococcaceae</taxon>
        <taxon>Deinococcus</taxon>
    </lineage>
</organism>
<dbReference type="EMBL" id="BMQN01000003">
    <property type="protein sequence ID" value="GGR91774.1"/>
    <property type="molecule type" value="Genomic_DNA"/>
</dbReference>
<protein>
    <recommendedName>
        <fullName evidence="3">Type 4 fimbrial biogenesis protein PilX N-terminal domain-containing protein</fullName>
    </recommendedName>
</protein>
<dbReference type="Proteomes" id="UP000644548">
    <property type="component" value="Unassembled WGS sequence"/>
</dbReference>
<evidence type="ECO:0000313" key="1">
    <source>
        <dbReference type="EMBL" id="GGR91774.1"/>
    </source>
</evidence>
<reference evidence="2" key="1">
    <citation type="journal article" date="2019" name="Int. J. Syst. Evol. Microbiol.">
        <title>The Global Catalogue of Microorganisms (GCM) 10K type strain sequencing project: providing services to taxonomists for standard genome sequencing and annotation.</title>
        <authorList>
            <consortium name="The Broad Institute Genomics Platform"/>
            <consortium name="The Broad Institute Genome Sequencing Center for Infectious Disease"/>
            <person name="Wu L."/>
            <person name="Ma J."/>
        </authorList>
    </citation>
    <scope>NUCLEOTIDE SEQUENCE [LARGE SCALE GENOMIC DNA]</scope>
    <source>
        <strain evidence="2">JCM 31405</strain>
    </source>
</reference>
<evidence type="ECO:0000313" key="2">
    <source>
        <dbReference type="Proteomes" id="UP000644548"/>
    </source>
</evidence>
<dbReference type="RefSeq" id="WP_189072881.1">
    <property type="nucleotide sequence ID" value="NZ_BMQN01000003.1"/>
</dbReference>
<sequence length="571" mass="59316">MYTNRERGTALITVLMTAVLLMGVVTVTTQLALGSRKTGADDTRTFQSALQGESALADFLVWAQDNGQFLGSVPESCVDSNATQQLACTTRQWLATYPGYGGVTLKLAGIQLDGSNIVTMDVEASSVSGGSNTRIIQQYKSKKLDLKKLNIPSAVLSYPGVDVGGNASIGGAVLNLPLTDSDGLYTDFARAKTTAVTSLSRGTSVQVSVGGTSDQLRHMSRVSVGDYVRLPLADSAAGAVSSGKFGTFKVTAIAGTALTLEAVNVPSVSGSFSPYTASTQQPMDYVMNGVVSNTSNSLTLRTSETFVTGDQVAVKVGNVTYTATVSADGSSTALGTSVSVTGWLPSVPTIPEGTSIVKSTNAVVTGGDFNDCTATELISNNKCIRDVGGGLVGGLLTGTSGSSYALNPADDALFIKTFGMTPAELRTMAKVIPEANFNREAANLNGLTWLTNTGGSVNLNSQKLSGNGILIVDGDLTINQNQADECDMKGVIYVRGNLNIQGNLGLCGAIVVEGSVLDSTGMKVTGSDINNDTDFSGTGRKVQYDPEVLFDITAGSGKYSLSLEQGTWRQR</sequence>
<evidence type="ECO:0008006" key="3">
    <source>
        <dbReference type="Google" id="ProtNLM"/>
    </source>
</evidence>
<name>A0ABQ2S6U7_9DEIO</name>
<keyword evidence="2" id="KW-1185">Reference proteome</keyword>
<proteinExistence type="predicted"/>
<accession>A0ABQ2S6U7</accession>